<keyword evidence="9 10" id="KW-0472">Membrane</keyword>
<keyword evidence="5" id="KW-0997">Cell inner membrane</keyword>
<keyword evidence="7" id="KW-0653">Protein transport</keyword>
<keyword evidence="4" id="KW-1003">Cell membrane</keyword>
<evidence type="ECO:0000256" key="7">
    <source>
        <dbReference type="ARBA" id="ARBA00022927"/>
    </source>
</evidence>
<name>A0ABQ2EFM2_9GAMM</name>
<gene>
    <name evidence="11" type="ORF">GCM10011394_19020</name>
</gene>
<comment type="subcellular location">
    <subcellularLocation>
        <location evidence="1">Cell inner membrane</location>
        <topology evidence="1">Single-pass membrane protein</topology>
    </subcellularLocation>
</comment>
<dbReference type="Pfam" id="PF04612">
    <property type="entry name" value="T2SSM"/>
    <property type="match status" value="1"/>
</dbReference>
<evidence type="ECO:0000313" key="12">
    <source>
        <dbReference type="Proteomes" id="UP000599009"/>
    </source>
</evidence>
<accession>A0ABQ2EFM2</accession>
<feature type="transmembrane region" description="Helical" evidence="10">
    <location>
        <begin position="22"/>
        <end position="40"/>
    </location>
</feature>
<evidence type="ECO:0000256" key="2">
    <source>
        <dbReference type="ARBA" id="ARBA00010637"/>
    </source>
</evidence>
<evidence type="ECO:0000256" key="6">
    <source>
        <dbReference type="ARBA" id="ARBA00022692"/>
    </source>
</evidence>
<evidence type="ECO:0000256" key="5">
    <source>
        <dbReference type="ARBA" id="ARBA00022519"/>
    </source>
</evidence>
<evidence type="ECO:0008006" key="13">
    <source>
        <dbReference type="Google" id="ProtNLM"/>
    </source>
</evidence>
<keyword evidence="12" id="KW-1185">Reference proteome</keyword>
<evidence type="ECO:0000313" key="11">
    <source>
        <dbReference type="EMBL" id="GGK09797.1"/>
    </source>
</evidence>
<organism evidence="11 12">
    <name type="scientific">Luteimonas terricola</name>
    <dbReference type="NCBI Taxonomy" id="645597"/>
    <lineage>
        <taxon>Bacteria</taxon>
        <taxon>Pseudomonadati</taxon>
        <taxon>Pseudomonadota</taxon>
        <taxon>Gammaproteobacteria</taxon>
        <taxon>Lysobacterales</taxon>
        <taxon>Lysobacteraceae</taxon>
        <taxon>Luteimonas</taxon>
    </lineage>
</organism>
<keyword evidence="8 10" id="KW-1133">Transmembrane helix</keyword>
<protein>
    <recommendedName>
        <fullName evidence="13">Type II secretion system protein M</fullName>
    </recommendedName>
</protein>
<reference evidence="12" key="1">
    <citation type="journal article" date="2019" name="Int. J. Syst. Evol. Microbiol.">
        <title>The Global Catalogue of Microorganisms (GCM) 10K type strain sequencing project: providing services to taxonomists for standard genome sequencing and annotation.</title>
        <authorList>
            <consortium name="The Broad Institute Genomics Platform"/>
            <consortium name="The Broad Institute Genome Sequencing Center for Infectious Disease"/>
            <person name="Wu L."/>
            <person name="Ma J."/>
        </authorList>
    </citation>
    <scope>NUCLEOTIDE SEQUENCE [LARGE SCALE GENOMIC DNA]</scope>
    <source>
        <strain evidence="12">CGMCC 1.8985</strain>
    </source>
</reference>
<dbReference type="EMBL" id="BMME01000001">
    <property type="protein sequence ID" value="GGK09797.1"/>
    <property type="molecule type" value="Genomic_DNA"/>
</dbReference>
<evidence type="ECO:0000256" key="4">
    <source>
        <dbReference type="ARBA" id="ARBA00022475"/>
    </source>
</evidence>
<sequence length="165" mass="17423">MNMGPSDRVLAWWRGREPRERAMLAVMAALLAAFAWWYGLMWPLRAMRDGAEARHDRAAVALQAVQADVAALATAGATPPAAATGEALQRVVLDSLREAGLAPGRQRTAADGAFVLEFERVASPALFGWLGHLADDGGLAPSSLRVERADGHLRAEVGFGGGVAP</sequence>
<evidence type="ECO:0000256" key="3">
    <source>
        <dbReference type="ARBA" id="ARBA00022448"/>
    </source>
</evidence>
<dbReference type="InterPro" id="IPR023229">
    <property type="entry name" value="T2SS_M_periplasmic_sf"/>
</dbReference>
<evidence type="ECO:0000256" key="8">
    <source>
        <dbReference type="ARBA" id="ARBA00022989"/>
    </source>
</evidence>
<evidence type="ECO:0000256" key="9">
    <source>
        <dbReference type="ARBA" id="ARBA00023136"/>
    </source>
</evidence>
<comment type="similarity">
    <text evidence="2">Belongs to the GSP M family.</text>
</comment>
<keyword evidence="3" id="KW-0813">Transport</keyword>
<comment type="caution">
    <text evidence="11">The sequence shown here is derived from an EMBL/GenBank/DDBJ whole genome shotgun (WGS) entry which is preliminary data.</text>
</comment>
<dbReference type="Gene3D" id="3.30.1360.100">
    <property type="entry name" value="General secretion pathway protein M, EpsM"/>
    <property type="match status" value="1"/>
</dbReference>
<dbReference type="SUPFAM" id="SSF103054">
    <property type="entry name" value="General secretion pathway protein M, EpsM"/>
    <property type="match status" value="1"/>
</dbReference>
<dbReference type="RefSeq" id="WP_132986923.1">
    <property type="nucleotide sequence ID" value="NZ_BMME01000001.1"/>
</dbReference>
<evidence type="ECO:0000256" key="10">
    <source>
        <dbReference type="SAM" id="Phobius"/>
    </source>
</evidence>
<proteinExistence type="inferred from homology"/>
<evidence type="ECO:0000256" key="1">
    <source>
        <dbReference type="ARBA" id="ARBA00004377"/>
    </source>
</evidence>
<dbReference type="Proteomes" id="UP000599009">
    <property type="component" value="Unassembled WGS sequence"/>
</dbReference>
<dbReference type="InterPro" id="IPR007690">
    <property type="entry name" value="T2SS_GspM"/>
</dbReference>
<keyword evidence="6 10" id="KW-0812">Transmembrane</keyword>